<dbReference type="EMBL" id="CP026114">
    <property type="protein sequence ID" value="AUT66838.1"/>
    <property type="molecule type" value="Genomic_DNA"/>
</dbReference>
<evidence type="ECO:0000259" key="3">
    <source>
        <dbReference type="PROSITE" id="PS01031"/>
    </source>
</evidence>
<comment type="similarity">
    <text evidence="1 2">Belongs to the small heat shock protein (HSP20) family.</text>
</comment>
<dbReference type="PANTHER" id="PTHR11527">
    <property type="entry name" value="HEAT-SHOCK PROTEIN 20 FAMILY MEMBER"/>
    <property type="match status" value="1"/>
</dbReference>
<dbReference type="Gene3D" id="2.60.40.790">
    <property type="match status" value="1"/>
</dbReference>
<dbReference type="Pfam" id="PF00011">
    <property type="entry name" value="HSP20"/>
    <property type="match status" value="1"/>
</dbReference>
<dbReference type="OrthoDB" id="5295562at2"/>
<sequence length="146" mass="16213">MSDLHFGTDLFSELDRLQRQMSSLFGGFPSSLRSSQFGTFPHINVGTTDDTIEIVAFAPGVEPGKLDISIDKGLLSIAGERTTCELQLPEDTRQYAQERFNGSFRRVIELPQQADPDKVQARYVDGCLLISVGKREASRPRAITVH</sequence>
<dbReference type="CDD" id="cd06464">
    <property type="entry name" value="ACD_sHsps-like"/>
    <property type="match status" value="1"/>
</dbReference>
<dbReference type="Proteomes" id="UP000243502">
    <property type="component" value="Chromosome 4"/>
</dbReference>
<dbReference type="PROSITE" id="PS01031">
    <property type="entry name" value="SHSP"/>
    <property type="match status" value="1"/>
</dbReference>
<dbReference type="InterPro" id="IPR002068">
    <property type="entry name" value="A-crystallin/Hsp20_dom"/>
</dbReference>
<name>A0A2I8F540_9BURK</name>
<reference evidence="4 5" key="1">
    <citation type="submission" date="2018-01" db="EMBL/GenBank/DDBJ databases">
        <title>Species boundaries and ecological features among Paraburkholderia terrae DSMZ17804T, P. hospita DSMZ17164T and P. caribensis DSMZ13236T.</title>
        <authorList>
            <person name="Pratama A.A."/>
        </authorList>
    </citation>
    <scope>NUCLEOTIDE SEQUENCE [LARGE SCALE GENOMIC DNA]</scope>
    <source>
        <strain evidence="4 5">DSM 17804</strain>
    </source>
</reference>
<dbReference type="InterPro" id="IPR031107">
    <property type="entry name" value="Small_HSP"/>
</dbReference>
<accession>A0A2I8F540</accession>
<proteinExistence type="inferred from homology"/>
<evidence type="ECO:0000313" key="5">
    <source>
        <dbReference type="Proteomes" id="UP000243502"/>
    </source>
</evidence>
<evidence type="ECO:0000256" key="1">
    <source>
        <dbReference type="PROSITE-ProRule" id="PRU00285"/>
    </source>
</evidence>
<evidence type="ECO:0000313" key="4">
    <source>
        <dbReference type="EMBL" id="AUT66838.1"/>
    </source>
</evidence>
<evidence type="ECO:0000256" key="2">
    <source>
        <dbReference type="RuleBase" id="RU003616"/>
    </source>
</evidence>
<gene>
    <name evidence="4" type="ORF">C2L65_43335</name>
</gene>
<dbReference type="KEGG" id="pter:C2L65_43335"/>
<dbReference type="RefSeq" id="WP_042305902.1">
    <property type="nucleotide sequence ID" value="NZ_CP026114.1"/>
</dbReference>
<protein>
    <submittedName>
        <fullName evidence="4">Hsp20/alpha crystallin family protein</fullName>
    </submittedName>
</protein>
<dbReference type="AlphaFoldDB" id="A0A2I8F540"/>
<dbReference type="SUPFAM" id="SSF49764">
    <property type="entry name" value="HSP20-like chaperones"/>
    <property type="match status" value="1"/>
</dbReference>
<feature type="domain" description="SHSP" evidence="3">
    <location>
        <begin position="34"/>
        <end position="146"/>
    </location>
</feature>
<dbReference type="InterPro" id="IPR008978">
    <property type="entry name" value="HSP20-like_chaperone"/>
</dbReference>
<organism evidence="4 5">
    <name type="scientific">Paraburkholderia terrae</name>
    <dbReference type="NCBI Taxonomy" id="311230"/>
    <lineage>
        <taxon>Bacteria</taxon>
        <taxon>Pseudomonadati</taxon>
        <taxon>Pseudomonadota</taxon>
        <taxon>Betaproteobacteria</taxon>
        <taxon>Burkholderiales</taxon>
        <taxon>Burkholderiaceae</taxon>
        <taxon>Paraburkholderia</taxon>
    </lineage>
</organism>